<dbReference type="AlphaFoldDB" id="A0A6G1JHA8"/>
<sequence>MDGIVSFGNGYAALPSQLGIVNLQDQSKQLCVDINWGNRTVKEVLDIAYHPRYGQNPASREIFGKYLSNTYNATGGVGLNQKTSGYIMLHVQAKLRQFGVEKDNCLIVAWTMGNYDYKALAKGLNGNENIMVRRDSLSFPFERFSVMRVLQRITDLDVLQLKYVHKCYSQTGTFGFGTTPSSTLRPKPTLWMKLLRGSASYHNLICEGIVGLNGKDRRAGNHFAEIQVVE</sequence>
<proteinExistence type="predicted"/>
<protein>
    <submittedName>
        <fullName evidence="1">Uncharacterized protein</fullName>
    </submittedName>
</protein>
<reference evidence="1" key="1">
    <citation type="journal article" date="2020" name="Stud. Mycol.">
        <title>101 Dothideomycetes genomes: a test case for predicting lifestyles and emergence of pathogens.</title>
        <authorList>
            <person name="Haridas S."/>
            <person name="Albert R."/>
            <person name="Binder M."/>
            <person name="Bloem J."/>
            <person name="Labutti K."/>
            <person name="Salamov A."/>
            <person name="Andreopoulos B."/>
            <person name="Baker S."/>
            <person name="Barry K."/>
            <person name="Bills G."/>
            <person name="Bluhm B."/>
            <person name="Cannon C."/>
            <person name="Castanera R."/>
            <person name="Culley D."/>
            <person name="Daum C."/>
            <person name="Ezra D."/>
            <person name="Gonzalez J."/>
            <person name="Henrissat B."/>
            <person name="Kuo A."/>
            <person name="Liang C."/>
            <person name="Lipzen A."/>
            <person name="Lutzoni F."/>
            <person name="Magnuson J."/>
            <person name="Mondo S."/>
            <person name="Nolan M."/>
            <person name="Ohm R."/>
            <person name="Pangilinan J."/>
            <person name="Park H.-J."/>
            <person name="Ramirez L."/>
            <person name="Alfaro M."/>
            <person name="Sun H."/>
            <person name="Tritt A."/>
            <person name="Yoshinaga Y."/>
            <person name="Zwiers L.-H."/>
            <person name="Turgeon B."/>
            <person name="Goodwin S."/>
            <person name="Spatafora J."/>
            <person name="Crous P."/>
            <person name="Grigoriev I."/>
        </authorList>
    </citation>
    <scope>NUCLEOTIDE SEQUENCE</scope>
    <source>
        <strain evidence="1">CBS 122367</strain>
    </source>
</reference>
<gene>
    <name evidence="1" type="ORF">K458DRAFT_384241</name>
</gene>
<name>A0A6G1JHA8_9PLEO</name>
<accession>A0A6G1JHA8</accession>
<evidence type="ECO:0000313" key="2">
    <source>
        <dbReference type="Proteomes" id="UP000799291"/>
    </source>
</evidence>
<dbReference type="EMBL" id="MU005572">
    <property type="protein sequence ID" value="KAF2689610.1"/>
    <property type="molecule type" value="Genomic_DNA"/>
</dbReference>
<keyword evidence="2" id="KW-1185">Reference proteome</keyword>
<dbReference type="Proteomes" id="UP000799291">
    <property type="component" value="Unassembled WGS sequence"/>
</dbReference>
<evidence type="ECO:0000313" key="1">
    <source>
        <dbReference type="EMBL" id="KAF2689610.1"/>
    </source>
</evidence>
<organism evidence="1 2">
    <name type="scientific">Lentithecium fluviatile CBS 122367</name>
    <dbReference type="NCBI Taxonomy" id="1168545"/>
    <lineage>
        <taxon>Eukaryota</taxon>
        <taxon>Fungi</taxon>
        <taxon>Dikarya</taxon>
        <taxon>Ascomycota</taxon>
        <taxon>Pezizomycotina</taxon>
        <taxon>Dothideomycetes</taxon>
        <taxon>Pleosporomycetidae</taxon>
        <taxon>Pleosporales</taxon>
        <taxon>Massarineae</taxon>
        <taxon>Lentitheciaceae</taxon>
        <taxon>Lentithecium</taxon>
    </lineage>
</organism>